<comment type="caution">
    <text evidence="2">The sequence shown here is derived from an EMBL/GenBank/DDBJ whole genome shotgun (WGS) entry which is preliminary data.</text>
</comment>
<gene>
    <name evidence="2" type="ORF">C440_00575</name>
</gene>
<dbReference type="PATRIC" id="fig|662479.7.peg.117"/>
<evidence type="ECO:0000313" key="3">
    <source>
        <dbReference type="Proteomes" id="UP000011550"/>
    </source>
</evidence>
<keyword evidence="3" id="KW-1185">Reference proteome</keyword>
<feature type="compositionally biased region" description="Polar residues" evidence="1">
    <location>
        <begin position="43"/>
        <end position="55"/>
    </location>
</feature>
<proteinExistence type="predicted"/>
<dbReference type="AlphaFoldDB" id="M0IPZ0"/>
<accession>M0IPZ0</accession>
<dbReference type="Proteomes" id="UP000011550">
    <property type="component" value="Unassembled WGS sequence"/>
</dbReference>
<evidence type="ECO:0000256" key="1">
    <source>
        <dbReference type="SAM" id="MobiDB-lite"/>
    </source>
</evidence>
<name>M0IPZ0_9EURY</name>
<organism evidence="2 3">
    <name type="scientific">Haloferax mucosum ATCC BAA-1512</name>
    <dbReference type="NCBI Taxonomy" id="662479"/>
    <lineage>
        <taxon>Archaea</taxon>
        <taxon>Methanobacteriati</taxon>
        <taxon>Methanobacteriota</taxon>
        <taxon>Stenosarchaea group</taxon>
        <taxon>Halobacteria</taxon>
        <taxon>Halobacteriales</taxon>
        <taxon>Haloferacaceae</taxon>
        <taxon>Haloferax</taxon>
    </lineage>
</organism>
<sequence>MAASTQPHSETRSDEDSTDTPEISVCESSPGKSVFLEAGNTEGWISSDTTTDVIR</sequence>
<feature type="region of interest" description="Disordered" evidence="1">
    <location>
        <begin position="1"/>
        <end position="55"/>
    </location>
</feature>
<reference evidence="2 3" key="1">
    <citation type="journal article" date="2014" name="PLoS Genet.">
        <title>Phylogenetically driven sequencing of extremely halophilic archaea reveals strategies for static and dynamic osmo-response.</title>
        <authorList>
            <person name="Becker E.A."/>
            <person name="Seitzer P.M."/>
            <person name="Tritt A."/>
            <person name="Larsen D."/>
            <person name="Krusor M."/>
            <person name="Yao A.I."/>
            <person name="Wu D."/>
            <person name="Madern D."/>
            <person name="Eisen J.A."/>
            <person name="Darling A.E."/>
            <person name="Facciotti M.T."/>
        </authorList>
    </citation>
    <scope>NUCLEOTIDE SEQUENCE [LARGE SCALE GENOMIC DNA]</scope>
    <source>
        <strain evidence="2 3">ATCC BAA-1512</strain>
    </source>
</reference>
<protein>
    <submittedName>
        <fullName evidence="2">Uncharacterized protein</fullName>
    </submittedName>
</protein>
<dbReference type="STRING" id="662479.C440_00575"/>
<dbReference type="EMBL" id="AOLN01000001">
    <property type="protein sequence ID" value="ELZ98805.1"/>
    <property type="molecule type" value="Genomic_DNA"/>
</dbReference>
<evidence type="ECO:0000313" key="2">
    <source>
        <dbReference type="EMBL" id="ELZ98805.1"/>
    </source>
</evidence>